<reference evidence="8 9" key="1">
    <citation type="submission" date="2016-11" db="EMBL/GenBank/DDBJ databases">
        <authorList>
            <person name="Jaros S."/>
            <person name="Januszkiewicz K."/>
            <person name="Wedrychowicz H."/>
        </authorList>
    </citation>
    <scope>NUCLEOTIDE SEQUENCE [LARGE SCALE GENOMIC DNA]</scope>
    <source>
        <strain evidence="8 9">LMG 26898</strain>
    </source>
</reference>
<dbReference type="GO" id="GO:0016020">
    <property type="term" value="C:membrane"/>
    <property type="evidence" value="ECO:0007669"/>
    <property type="project" value="InterPro"/>
</dbReference>
<keyword evidence="7" id="KW-0325">Glycoprotein</keyword>
<dbReference type="PANTHER" id="PTHR12137">
    <property type="entry name" value="CARBOHYDRATE SULFOTRANSFERASE"/>
    <property type="match status" value="1"/>
</dbReference>
<evidence type="ECO:0000256" key="3">
    <source>
        <dbReference type="ARBA" id="ARBA00022692"/>
    </source>
</evidence>
<dbReference type="AlphaFoldDB" id="A0A1M7QDD7"/>
<evidence type="ECO:0000313" key="8">
    <source>
        <dbReference type="EMBL" id="SHN28897.1"/>
    </source>
</evidence>
<keyword evidence="6" id="KW-0472">Membrane</keyword>
<keyword evidence="4" id="KW-1133">Transmembrane helix</keyword>
<dbReference type="SUPFAM" id="SSF52540">
    <property type="entry name" value="P-loop containing nucleoside triphosphate hydrolases"/>
    <property type="match status" value="1"/>
</dbReference>
<evidence type="ECO:0000256" key="7">
    <source>
        <dbReference type="ARBA" id="ARBA00023180"/>
    </source>
</evidence>
<keyword evidence="3" id="KW-0812">Transmembrane</keyword>
<comment type="subcellular location">
    <subcellularLocation>
        <location evidence="1">Golgi apparatus membrane</location>
        <topology evidence="1">Single-pass type II membrane protein</topology>
    </subcellularLocation>
</comment>
<dbReference type="Pfam" id="PF03567">
    <property type="entry name" value="Sulfotransfer_2"/>
    <property type="match status" value="1"/>
</dbReference>
<gene>
    <name evidence="8" type="ORF">SAMN05216593_12359</name>
</gene>
<evidence type="ECO:0000256" key="2">
    <source>
        <dbReference type="ARBA" id="ARBA00022679"/>
    </source>
</evidence>
<protein>
    <submittedName>
        <fullName evidence="8">Sulfotransferase family protein</fullName>
    </submittedName>
</protein>
<evidence type="ECO:0000256" key="4">
    <source>
        <dbReference type="ARBA" id="ARBA00022989"/>
    </source>
</evidence>
<dbReference type="STRING" id="1190415.SAMN05216593_12359"/>
<dbReference type="PANTHER" id="PTHR12137:SF54">
    <property type="entry name" value="CARBOHYDRATE SULFOTRANSFERASE"/>
    <property type="match status" value="1"/>
</dbReference>
<dbReference type="OrthoDB" id="288532at2"/>
<sequence length="231" mass="26627">MNRFLWKLLPKSQRELLLERLPVIDRQVVSKTLAGKTRFPEVFDELECLFIHVPKCAGSSVAKALFDGAPAGHLPLYWYEKQFNERYRHYFKFGFVRDPLQRALSAYHYLLQSTPGRDQAAGELVNKYPSFDAFVDNWLCTENVARQIHFAPQHYFLQNSLGSLDVDFIGRHENLDADFRTLCAHLHVKGELPHVNRSASRGGSPGTTCSAASRRKVREVYARDYELFAYE</sequence>
<dbReference type="EMBL" id="FRDA01000023">
    <property type="protein sequence ID" value="SHN28897.1"/>
    <property type="molecule type" value="Genomic_DNA"/>
</dbReference>
<evidence type="ECO:0000313" key="9">
    <source>
        <dbReference type="Proteomes" id="UP000183983"/>
    </source>
</evidence>
<accession>A0A1M7QDD7</accession>
<dbReference type="InterPro" id="IPR027417">
    <property type="entry name" value="P-loop_NTPase"/>
</dbReference>
<evidence type="ECO:0000256" key="5">
    <source>
        <dbReference type="ARBA" id="ARBA00023034"/>
    </source>
</evidence>
<proteinExistence type="predicted"/>
<keyword evidence="2 8" id="KW-0808">Transferase</keyword>
<name>A0A1M7QDD7_9PSED</name>
<evidence type="ECO:0000256" key="1">
    <source>
        <dbReference type="ARBA" id="ARBA00004323"/>
    </source>
</evidence>
<dbReference type="Gene3D" id="3.40.50.300">
    <property type="entry name" value="P-loop containing nucleotide triphosphate hydrolases"/>
    <property type="match status" value="1"/>
</dbReference>
<keyword evidence="5" id="KW-0333">Golgi apparatus</keyword>
<dbReference type="Proteomes" id="UP000183983">
    <property type="component" value="Unassembled WGS sequence"/>
</dbReference>
<organism evidence="8 9">
    <name type="scientific">Pseudomonas asturiensis</name>
    <dbReference type="NCBI Taxonomy" id="1190415"/>
    <lineage>
        <taxon>Bacteria</taxon>
        <taxon>Pseudomonadati</taxon>
        <taxon>Pseudomonadota</taxon>
        <taxon>Gammaproteobacteria</taxon>
        <taxon>Pseudomonadales</taxon>
        <taxon>Pseudomonadaceae</taxon>
        <taxon>Pseudomonas</taxon>
    </lineage>
</organism>
<dbReference type="RefSeq" id="WP_073172661.1">
    <property type="nucleotide sequence ID" value="NZ_FRDA01000023.1"/>
</dbReference>
<dbReference type="GO" id="GO:0016051">
    <property type="term" value="P:carbohydrate biosynthetic process"/>
    <property type="evidence" value="ECO:0007669"/>
    <property type="project" value="InterPro"/>
</dbReference>
<dbReference type="InterPro" id="IPR005331">
    <property type="entry name" value="Sulfotransferase"/>
</dbReference>
<evidence type="ECO:0000256" key="6">
    <source>
        <dbReference type="ARBA" id="ARBA00023136"/>
    </source>
</evidence>
<dbReference type="InterPro" id="IPR018011">
    <property type="entry name" value="Carb_sulfotrans_8-10"/>
</dbReference>
<dbReference type="GO" id="GO:0008146">
    <property type="term" value="F:sulfotransferase activity"/>
    <property type="evidence" value="ECO:0007669"/>
    <property type="project" value="InterPro"/>
</dbReference>